<feature type="transmembrane region" description="Helical" evidence="9">
    <location>
        <begin position="337"/>
        <end position="360"/>
    </location>
</feature>
<evidence type="ECO:0000256" key="7">
    <source>
        <dbReference type="ARBA" id="ARBA00023136"/>
    </source>
</evidence>
<feature type="region of interest" description="Disordered" evidence="8">
    <location>
        <begin position="1"/>
        <end position="28"/>
    </location>
</feature>
<keyword evidence="3" id="KW-0328">Glycosyltransferase</keyword>
<feature type="compositionally biased region" description="Low complexity" evidence="8">
    <location>
        <begin position="1"/>
        <end position="13"/>
    </location>
</feature>
<evidence type="ECO:0000256" key="2">
    <source>
        <dbReference type="ARBA" id="ARBA00022475"/>
    </source>
</evidence>
<dbReference type="InterPro" id="IPR050297">
    <property type="entry name" value="LipidA_mod_glycosyltrf_83"/>
</dbReference>
<keyword evidence="7 9" id="KW-0472">Membrane</keyword>
<keyword evidence="6 9" id="KW-1133">Transmembrane helix</keyword>
<feature type="transmembrane region" description="Helical" evidence="9">
    <location>
        <begin position="217"/>
        <end position="245"/>
    </location>
</feature>
<evidence type="ECO:0000256" key="8">
    <source>
        <dbReference type="SAM" id="MobiDB-lite"/>
    </source>
</evidence>
<dbReference type="Pfam" id="PF13231">
    <property type="entry name" value="PMT_2"/>
    <property type="match status" value="1"/>
</dbReference>
<protein>
    <submittedName>
        <fullName evidence="11">4-amino-4-deoxy-L-arabinose transferase-like glycosyltransferase</fullName>
    </submittedName>
</protein>
<evidence type="ECO:0000256" key="4">
    <source>
        <dbReference type="ARBA" id="ARBA00022679"/>
    </source>
</evidence>
<evidence type="ECO:0000256" key="1">
    <source>
        <dbReference type="ARBA" id="ARBA00004651"/>
    </source>
</evidence>
<dbReference type="PANTHER" id="PTHR33908">
    <property type="entry name" value="MANNOSYLTRANSFERASE YKCB-RELATED"/>
    <property type="match status" value="1"/>
</dbReference>
<dbReference type="InterPro" id="IPR038731">
    <property type="entry name" value="RgtA/B/C-like"/>
</dbReference>
<dbReference type="GO" id="GO:0016763">
    <property type="term" value="F:pentosyltransferase activity"/>
    <property type="evidence" value="ECO:0007669"/>
    <property type="project" value="TreeGrafter"/>
</dbReference>
<feature type="transmembrane region" description="Helical" evidence="9">
    <location>
        <begin position="265"/>
        <end position="284"/>
    </location>
</feature>
<keyword evidence="4 11" id="KW-0808">Transferase</keyword>
<feature type="domain" description="Glycosyltransferase RgtA/B/C/D-like" evidence="10">
    <location>
        <begin position="82"/>
        <end position="208"/>
    </location>
</feature>
<feature type="transmembrane region" description="Helical" evidence="9">
    <location>
        <begin position="296"/>
        <end position="317"/>
    </location>
</feature>
<feature type="transmembrane region" description="Helical" evidence="9">
    <location>
        <begin position="92"/>
        <end position="121"/>
    </location>
</feature>
<dbReference type="AlphaFoldDB" id="A0A7X0HBG5"/>
<name>A0A7X0HBG5_9ACTN</name>
<evidence type="ECO:0000256" key="5">
    <source>
        <dbReference type="ARBA" id="ARBA00022692"/>
    </source>
</evidence>
<dbReference type="Proteomes" id="UP000540423">
    <property type="component" value="Unassembled WGS sequence"/>
</dbReference>
<dbReference type="GO" id="GO:0009103">
    <property type="term" value="P:lipopolysaccharide biosynthetic process"/>
    <property type="evidence" value="ECO:0007669"/>
    <property type="project" value="UniProtKB-ARBA"/>
</dbReference>
<reference evidence="11 12" key="1">
    <citation type="submission" date="2020-08" db="EMBL/GenBank/DDBJ databases">
        <title>Genomic Encyclopedia of Type Strains, Phase IV (KMG-IV): sequencing the most valuable type-strain genomes for metagenomic binning, comparative biology and taxonomic classification.</title>
        <authorList>
            <person name="Goeker M."/>
        </authorList>
    </citation>
    <scope>NUCLEOTIDE SEQUENCE [LARGE SCALE GENOMIC DNA]</scope>
    <source>
        <strain evidence="11 12">DSM 40141</strain>
    </source>
</reference>
<comment type="caution">
    <text evidence="11">The sequence shown here is derived from an EMBL/GenBank/DDBJ whole genome shotgun (WGS) entry which is preliminary data.</text>
</comment>
<organism evidence="11 12">
    <name type="scientific">Streptomyces candidus</name>
    <dbReference type="NCBI Taxonomy" id="67283"/>
    <lineage>
        <taxon>Bacteria</taxon>
        <taxon>Bacillati</taxon>
        <taxon>Actinomycetota</taxon>
        <taxon>Actinomycetes</taxon>
        <taxon>Kitasatosporales</taxon>
        <taxon>Streptomycetaceae</taxon>
        <taxon>Streptomyces</taxon>
    </lineage>
</organism>
<dbReference type="EMBL" id="JACHEM010000002">
    <property type="protein sequence ID" value="MBB6434381.1"/>
    <property type="molecule type" value="Genomic_DNA"/>
</dbReference>
<feature type="transmembrane region" description="Helical" evidence="9">
    <location>
        <begin position="154"/>
        <end position="170"/>
    </location>
</feature>
<evidence type="ECO:0000256" key="3">
    <source>
        <dbReference type="ARBA" id="ARBA00022676"/>
    </source>
</evidence>
<evidence type="ECO:0000256" key="6">
    <source>
        <dbReference type="ARBA" id="ARBA00022989"/>
    </source>
</evidence>
<comment type="subcellular location">
    <subcellularLocation>
        <location evidence="1">Cell membrane</location>
        <topology evidence="1">Multi-pass membrane protein</topology>
    </subcellularLocation>
</comment>
<keyword evidence="2" id="KW-1003">Cell membrane</keyword>
<evidence type="ECO:0000313" key="12">
    <source>
        <dbReference type="Proteomes" id="UP000540423"/>
    </source>
</evidence>
<keyword evidence="12" id="KW-1185">Reference proteome</keyword>
<proteinExistence type="predicted"/>
<feature type="compositionally biased region" description="Pro residues" evidence="8">
    <location>
        <begin position="14"/>
        <end position="26"/>
    </location>
</feature>
<keyword evidence="5 9" id="KW-0812">Transmembrane</keyword>
<dbReference type="RefSeq" id="WP_185026968.1">
    <property type="nucleotide sequence ID" value="NZ_BNBN01000002.1"/>
</dbReference>
<gene>
    <name evidence="11" type="ORF">HNQ79_000829</name>
</gene>
<sequence length="493" mass="52661">MPAEQPDPTRTPSRTPPHTPAPPTTPGPYWRRLLPTLLVLATLTRLPSFLHPLWNPDEGFLATQARRLAAGGVLYDTVVDRKPPFLPWLYEAAFVLFGDATLVPLKVLAVLAVFATAALLASLARRRWGDRAGAVAGVGFVLLSVGMPPEDTQAAAFGLFMLPFTALAMWCADRGYWVAAGAAVAAALLTKQTGGAVLVPVLWLLRSTADGARGRALLRTLAGFAVPVAAVALATGPSRFLFWVVTGSGSYADLSGSGLHALGRGLGNAAILAGAGLGLLLPLLRRPKAPTADLWLWFAASAVAVMTGFHFFGHYYLQLMPPLVLLGTAALQALPRRWTTTALTLTALACAVFVTWGFLAPRPELAHARRLADTIRARTDPGDRVLIWGMHPETYWLADRTPASRYLTAGLLTNFSGGRGTGSLVGEEYGVEGSWPTLRAELAAHPPALVVDDSRGKPYSPERLPTLRRILQESYVRAGTLDGAVIYVRAHTP</sequence>
<evidence type="ECO:0000313" key="11">
    <source>
        <dbReference type="EMBL" id="MBB6434381.1"/>
    </source>
</evidence>
<evidence type="ECO:0000256" key="9">
    <source>
        <dbReference type="SAM" id="Phobius"/>
    </source>
</evidence>
<evidence type="ECO:0000259" key="10">
    <source>
        <dbReference type="Pfam" id="PF13231"/>
    </source>
</evidence>
<dbReference type="GO" id="GO:0005886">
    <property type="term" value="C:plasma membrane"/>
    <property type="evidence" value="ECO:0007669"/>
    <property type="project" value="UniProtKB-SubCell"/>
</dbReference>
<accession>A0A7X0HBG5</accession>
<dbReference type="PANTHER" id="PTHR33908:SF11">
    <property type="entry name" value="MEMBRANE PROTEIN"/>
    <property type="match status" value="1"/>
</dbReference>
<feature type="transmembrane region" description="Helical" evidence="9">
    <location>
        <begin position="176"/>
        <end position="205"/>
    </location>
</feature>